<organism evidence="1 2">
    <name type="scientific">Puccinia striiformis f. sp. tritici PST-78</name>
    <dbReference type="NCBI Taxonomy" id="1165861"/>
    <lineage>
        <taxon>Eukaryota</taxon>
        <taxon>Fungi</taxon>
        <taxon>Dikarya</taxon>
        <taxon>Basidiomycota</taxon>
        <taxon>Pucciniomycotina</taxon>
        <taxon>Pucciniomycetes</taxon>
        <taxon>Pucciniales</taxon>
        <taxon>Pucciniaceae</taxon>
        <taxon>Puccinia</taxon>
    </lineage>
</organism>
<dbReference type="Proteomes" id="UP000054564">
    <property type="component" value="Unassembled WGS sequence"/>
</dbReference>
<dbReference type="EMBL" id="AJIL01000028">
    <property type="protein sequence ID" value="KNF01617.1"/>
    <property type="molecule type" value="Genomic_DNA"/>
</dbReference>
<name>A0A0L0VQY7_9BASI</name>
<comment type="caution">
    <text evidence="1">The sequence shown here is derived from an EMBL/GenBank/DDBJ whole genome shotgun (WGS) entry which is preliminary data.</text>
</comment>
<protein>
    <submittedName>
        <fullName evidence="1">Uncharacterized protein</fullName>
    </submittedName>
</protein>
<proteinExistence type="predicted"/>
<dbReference type="AlphaFoldDB" id="A0A0L0VQY7"/>
<evidence type="ECO:0000313" key="2">
    <source>
        <dbReference type="Proteomes" id="UP000054564"/>
    </source>
</evidence>
<sequence>MPAHLTAALRQIPQVLLPVLTQIKPELLKVTQLYTAVGSTTPPCATPQPTCTIRMKFLKNHGLWTSLLLPLIYLQLATQSTAFEELCRVKTCSGTTSPGQFVEEKRCAMRFQCWDGHRHTCPEYATWRRYTCQECGETWKDPHCPADHENKYECPNPNPPPPAA</sequence>
<gene>
    <name evidence="1" type="ORF">PSTG_05049</name>
</gene>
<reference evidence="2" key="1">
    <citation type="submission" date="2014-03" db="EMBL/GenBank/DDBJ databases">
        <title>The Genome Sequence of Puccinia striiformis f. sp. tritici PST-78.</title>
        <authorList>
            <consortium name="The Broad Institute Genome Sequencing Platform"/>
            <person name="Cuomo C."/>
            <person name="Hulbert S."/>
            <person name="Chen X."/>
            <person name="Walker B."/>
            <person name="Young S.K."/>
            <person name="Zeng Q."/>
            <person name="Gargeya S."/>
            <person name="Fitzgerald M."/>
            <person name="Haas B."/>
            <person name="Abouelleil A."/>
            <person name="Alvarado L."/>
            <person name="Arachchi H.M."/>
            <person name="Berlin A.M."/>
            <person name="Chapman S.B."/>
            <person name="Goldberg J."/>
            <person name="Griggs A."/>
            <person name="Gujja S."/>
            <person name="Hansen M."/>
            <person name="Howarth C."/>
            <person name="Imamovic A."/>
            <person name="Larimer J."/>
            <person name="McCowan C."/>
            <person name="Montmayeur A."/>
            <person name="Murphy C."/>
            <person name="Neiman D."/>
            <person name="Pearson M."/>
            <person name="Priest M."/>
            <person name="Roberts A."/>
            <person name="Saif S."/>
            <person name="Shea T."/>
            <person name="Sisk P."/>
            <person name="Sykes S."/>
            <person name="Wortman J."/>
            <person name="Nusbaum C."/>
            <person name="Birren B."/>
        </authorList>
    </citation>
    <scope>NUCLEOTIDE SEQUENCE [LARGE SCALE GENOMIC DNA]</scope>
    <source>
        <strain evidence="2">race PST-78</strain>
    </source>
</reference>
<evidence type="ECO:0000313" key="1">
    <source>
        <dbReference type="EMBL" id="KNF01617.1"/>
    </source>
</evidence>
<keyword evidence="2" id="KW-1185">Reference proteome</keyword>
<accession>A0A0L0VQY7</accession>